<sequence length="83" mass="8615">MNGSLLQLDLGGALKGSQSTSARKLCTLTAALATSQWQVAHSVLVPEASGPPHGPQTLASTSRADLLHSWIDLSSMPAKALHQ</sequence>
<accession>A0A8T1BL65</accession>
<protein>
    <submittedName>
        <fullName evidence="1">Uncharacterized protein</fullName>
    </submittedName>
</protein>
<comment type="caution">
    <text evidence="1">The sequence shown here is derived from an EMBL/GenBank/DDBJ whole genome shotgun (WGS) entry which is preliminary data.</text>
</comment>
<proteinExistence type="predicted"/>
<name>A0A8T1BL65_9STRA</name>
<gene>
    <name evidence="1" type="ORF">PC115_g15027</name>
</gene>
<evidence type="ECO:0000313" key="2">
    <source>
        <dbReference type="Proteomes" id="UP000774804"/>
    </source>
</evidence>
<reference evidence="1" key="1">
    <citation type="submission" date="2018-10" db="EMBL/GenBank/DDBJ databases">
        <title>Effector identification in a new, highly contiguous assembly of the strawberry crown rot pathogen Phytophthora cactorum.</title>
        <authorList>
            <person name="Armitage A.D."/>
            <person name="Nellist C.F."/>
            <person name="Bates H."/>
            <person name="Vickerstaff R.J."/>
            <person name="Harrison R.J."/>
        </authorList>
    </citation>
    <scope>NUCLEOTIDE SEQUENCE</scope>
    <source>
        <strain evidence="1">4032</strain>
    </source>
</reference>
<dbReference type="EMBL" id="RCMI01000597">
    <property type="protein sequence ID" value="KAG2904306.1"/>
    <property type="molecule type" value="Genomic_DNA"/>
</dbReference>
<evidence type="ECO:0000313" key="1">
    <source>
        <dbReference type="EMBL" id="KAG2904306.1"/>
    </source>
</evidence>
<organism evidence="1 2">
    <name type="scientific">Phytophthora cactorum</name>
    <dbReference type="NCBI Taxonomy" id="29920"/>
    <lineage>
        <taxon>Eukaryota</taxon>
        <taxon>Sar</taxon>
        <taxon>Stramenopiles</taxon>
        <taxon>Oomycota</taxon>
        <taxon>Peronosporomycetes</taxon>
        <taxon>Peronosporales</taxon>
        <taxon>Peronosporaceae</taxon>
        <taxon>Phytophthora</taxon>
    </lineage>
</organism>
<dbReference type="Proteomes" id="UP000774804">
    <property type="component" value="Unassembled WGS sequence"/>
</dbReference>
<dbReference type="AlphaFoldDB" id="A0A8T1BL65"/>